<keyword evidence="5" id="KW-1185">Reference proteome</keyword>
<evidence type="ECO:0000313" key="5">
    <source>
        <dbReference type="Proteomes" id="UP000655225"/>
    </source>
</evidence>
<dbReference type="Pfam" id="PF11250">
    <property type="entry name" value="FAF"/>
    <property type="match status" value="1"/>
</dbReference>
<sequence>MSSKICQGRQSCLEPRLVEPLRLKLASLKPHFSQSLGLDPRPLMPDIPNTMELGEKCYSEEDKNMTNEDNGHNNSNKTSNTDLGGWSFIQALNNTSQCSHNAGESKGKESIYVHPLVKRTSSMLSKKSLELCTENLGCETGTNNSENTSFSSSSSNSETGMCTNNSENTSFSSSSSNSETGMSPTRVPLKLQQLSGHKKVNCRNFPPPLTSMSSSSHVRSHREGGRLVIKAVTIPSSNTNFQAERGNGRLVLRFSKEYAPNFDSKAAENQIEAHEEEDDDEAAAAKQEEYEKLDDVYLDEEEMEGVNGNVKGEMGKGMFDRPSRCKEDRRGNEGVLGWEPFNWVATS</sequence>
<feature type="compositionally biased region" description="Basic and acidic residues" evidence="2">
    <location>
        <begin position="62"/>
        <end position="71"/>
    </location>
</feature>
<dbReference type="InterPro" id="IPR046431">
    <property type="entry name" value="FAF_dom"/>
</dbReference>
<dbReference type="OMA" id="PDMGGWS"/>
<dbReference type="EMBL" id="JABCRI010000008">
    <property type="protein sequence ID" value="KAF8401668.1"/>
    <property type="molecule type" value="Genomic_DNA"/>
</dbReference>
<dbReference type="PANTHER" id="PTHR33155">
    <property type="entry name" value="FANTASTIC FOUR-LIKE PROTEIN (DUF3049)"/>
    <property type="match status" value="1"/>
</dbReference>
<protein>
    <recommendedName>
        <fullName evidence="3">FAF domain-containing protein</fullName>
    </recommendedName>
</protein>
<feature type="compositionally biased region" description="Polar residues" evidence="2">
    <location>
        <begin position="72"/>
        <end position="82"/>
    </location>
</feature>
<organism evidence="4 5">
    <name type="scientific">Tetracentron sinense</name>
    <name type="common">Spur-leaf</name>
    <dbReference type="NCBI Taxonomy" id="13715"/>
    <lineage>
        <taxon>Eukaryota</taxon>
        <taxon>Viridiplantae</taxon>
        <taxon>Streptophyta</taxon>
        <taxon>Embryophyta</taxon>
        <taxon>Tracheophyta</taxon>
        <taxon>Spermatophyta</taxon>
        <taxon>Magnoliopsida</taxon>
        <taxon>Trochodendrales</taxon>
        <taxon>Trochodendraceae</taxon>
        <taxon>Tetracentron</taxon>
    </lineage>
</organism>
<evidence type="ECO:0000256" key="2">
    <source>
        <dbReference type="SAM" id="MobiDB-lite"/>
    </source>
</evidence>
<feature type="region of interest" description="Disordered" evidence="2">
    <location>
        <begin position="62"/>
        <end position="82"/>
    </location>
</feature>
<dbReference type="Proteomes" id="UP000655225">
    <property type="component" value="Unassembled WGS sequence"/>
</dbReference>
<dbReference type="AlphaFoldDB" id="A0A835DFM9"/>
<proteinExistence type="inferred from homology"/>
<feature type="compositionally biased region" description="Low complexity" evidence="2">
    <location>
        <begin position="139"/>
        <end position="180"/>
    </location>
</feature>
<comment type="caution">
    <text evidence="4">The sequence shown here is derived from an EMBL/GenBank/DDBJ whole genome shotgun (WGS) entry which is preliminary data.</text>
</comment>
<dbReference type="OrthoDB" id="1916983at2759"/>
<reference evidence="4 5" key="1">
    <citation type="submission" date="2020-04" db="EMBL/GenBank/DDBJ databases">
        <title>Plant Genome Project.</title>
        <authorList>
            <person name="Zhang R.-G."/>
        </authorList>
    </citation>
    <scope>NUCLEOTIDE SEQUENCE [LARGE SCALE GENOMIC DNA]</scope>
    <source>
        <strain evidence="4">YNK0</strain>
        <tissue evidence="4">Leaf</tissue>
    </source>
</reference>
<gene>
    <name evidence="4" type="ORF">HHK36_012614</name>
</gene>
<evidence type="ECO:0000313" key="4">
    <source>
        <dbReference type="EMBL" id="KAF8401668.1"/>
    </source>
</evidence>
<name>A0A835DFM9_TETSI</name>
<dbReference type="PANTHER" id="PTHR33155:SF4">
    <property type="entry name" value="PROTEIN FANTASTIC FOUR 3"/>
    <property type="match status" value="1"/>
</dbReference>
<feature type="compositionally biased region" description="Basic and acidic residues" evidence="2">
    <location>
        <begin position="318"/>
        <end position="332"/>
    </location>
</feature>
<evidence type="ECO:0000259" key="3">
    <source>
        <dbReference type="Pfam" id="PF11250"/>
    </source>
</evidence>
<feature type="region of interest" description="Disordered" evidence="2">
    <location>
        <begin position="301"/>
        <end position="332"/>
    </location>
</feature>
<comment type="similarity">
    <text evidence="1">Belongs to the fantastic four family.</text>
</comment>
<evidence type="ECO:0000256" key="1">
    <source>
        <dbReference type="ARBA" id="ARBA00008690"/>
    </source>
</evidence>
<accession>A0A835DFM9</accession>
<feature type="region of interest" description="Disordered" evidence="2">
    <location>
        <begin position="138"/>
        <end position="184"/>
    </location>
</feature>
<feature type="domain" description="FAF" evidence="3">
    <location>
        <begin position="204"/>
        <end position="254"/>
    </location>
</feature>
<dbReference type="InterPro" id="IPR021410">
    <property type="entry name" value="FAF"/>
</dbReference>